<comment type="caution">
    <text evidence="1">The sequence shown here is derived from an EMBL/GenBank/DDBJ whole genome shotgun (WGS) entry which is preliminary data.</text>
</comment>
<dbReference type="EMBL" id="JAATJH010000002">
    <property type="protein sequence ID" value="NJC26273.1"/>
    <property type="molecule type" value="Genomic_DNA"/>
</dbReference>
<name>A0ABX0XAI9_9BACT</name>
<reference evidence="1 2" key="1">
    <citation type="submission" date="2020-03" db="EMBL/GenBank/DDBJ databases">
        <title>Genomic Encyclopedia of Type Strains, Phase IV (KMG-IV): sequencing the most valuable type-strain genomes for metagenomic binning, comparative biology and taxonomic classification.</title>
        <authorList>
            <person name="Goeker M."/>
        </authorList>
    </citation>
    <scope>NUCLEOTIDE SEQUENCE [LARGE SCALE GENOMIC DNA]</scope>
    <source>
        <strain evidence="1 2">DSM 105096</strain>
    </source>
</reference>
<dbReference type="Proteomes" id="UP000770785">
    <property type="component" value="Unassembled WGS sequence"/>
</dbReference>
<organism evidence="1 2">
    <name type="scientific">Neolewinella antarctica</name>
    <dbReference type="NCBI Taxonomy" id="442734"/>
    <lineage>
        <taxon>Bacteria</taxon>
        <taxon>Pseudomonadati</taxon>
        <taxon>Bacteroidota</taxon>
        <taxon>Saprospiria</taxon>
        <taxon>Saprospirales</taxon>
        <taxon>Lewinellaceae</taxon>
        <taxon>Neolewinella</taxon>
    </lineage>
</organism>
<keyword evidence="2" id="KW-1185">Reference proteome</keyword>
<gene>
    <name evidence="1" type="ORF">GGR27_001772</name>
</gene>
<evidence type="ECO:0008006" key="3">
    <source>
        <dbReference type="Google" id="ProtNLM"/>
    </source>
</evidence>
<sequence>MKVFFVLIISTLCLSGCLHRGKYRIQGTYDKVALGIADTKIGVLDPRGYVNTDEAFKTQLRELGRLTKCPTTLVLSEADLQWTSIPPPPYGDRLTEDNLTYMATHTDLDYVIFTEFGPGRSEAVPGLGFPAASVREAFAYLVLYDVETGEEVKTITVNGSLNADADSAWWELWYEEDQMSVRALRKGLRHLVEYTSCK</sequence>
<protein>
    <recommendedName>
        <fullName evidence="3">Lipoprotein</fullName>
    </recommendedName>
</protein>
<accession>A0ABX0XAI9</accession>
<evidence type="ECO:0000313" key="1">
    <source>
        <dbReference type="EMBL" id="NJC26273.1"/>
    </source>
</evidence>
<dbReference type="RefSeq" id="WP_168037027.1">
    <property type="nucleotide sequence ID" value="NZ_JAATJH010000002.1"/>
</dbReference>
<evidence type="ECO:0000313" key="2">
    <source>
        <dbReference type="Proteomes" id="UP000770785"/>
    </source>
</evidence>
<proteinExistence type="predicted"/>